<name>F2URF9_SALR5</name>
<gene>
    <name evidence="1" type="ORF">PTSG_10937</name>
</gene>
<dbReference type="KEGG" id="sre:PTSG_10937"/>
<accession>F2URF9</accession>
<dbReference type="InParanoid" id="F2URF9"/>
<dbReference type="EMBL" id="GL832991">
    <property type="protein sequence ID" value="EGD80262.1"/>
    <property type="molecule type" value="Genomic_DNA"/>
</dbReference>
<dbReference type="GeneID" id="16068851"/>
<sequence>MDACAMLPANANVLIVSAACATSKMHSAGHWQLRLGFGGVVINNGLIHGIPPFDTTPATSVPIISPSTTATAVTIATAVTAAVVDTTTINSLQTD</sequence>
<dbReference type="Proteomes" id="UP000007799">
    <property type="component" value="Unassembled WGS sequence"/>
</dbReference>
<evidence type="ECO:0000313" key="2">
    <source>
        <dbReference type="Proteomes" id="UP000007799"/>
    </source>
</evidence>
<keyword evidence="2" id="KW-1185">Reference proteome</keyword>
<proteinExistence type="predicted"/>
<dbReference type="AlphaFoldDB" id="F2URF9"/>
<reference evidence="1" key="1">
    <citation type="submission" date="2009-08" db="EMBL/GenBank/DDBJ databases">
        <title>Annotation of Salpingoeca rosetta.</title>
        <authorList>
            <consortium name="The Broad Institute Genome Sequencing Platform"/>
            <person name="Russ C."/>
            <person name="Cuomo C."/>
            <person name="Burger G."/>
            <person name="Gray M.W."/>
            <person name="Holland P.W.H."/>
            <person name="King N."/>
            <person name="Lang F.B.F."/>
            <person name="Roger A.J."/>
            <person name="Ruiz-Trillo I."/>
            <person name="Young S.K."/>
            <person name="Zeng Q."/>
            <person name="Gargeya S."/>
            <person name="Alvarado L."/>
            <person name="Berlin A."/>
            <person name="Chapman S.B."/>
            <person name="Chen Z."/>
            <person name="Freedman E."/>
            <person name="Gellesch M."/>
            <person name="Goldberg J."/>
            <person name="Griggs A."/>
            <person name="Gujja S."/>
            <person name="Heilman E."/>
            <person name="Heiman D."/>
            <person name="Howarth C."/>
            <person name="Mehta T."/>
            <person name="Neiman D."/>
            <person name="Pearson M."/>
            <person name="Roberts A."/>
            <person name="Saif S."/>
            <person name="Shea T."/>
            <person name="Shenoy N."/>
            <person name="Sisk P."/>
            <person name="Stolte C."/>
            <person name="Sykes S."/>
            <person name="White J."/>
            <person name="Yandava C."/>
            <person name="Haas B."/>
            <person name="Nusbaum C."/>
            <person name="Birren B."/>
        </authorList>
    </citation>
    <scope>NUCLEOTIDE SEQUENCE [LARGE SCALE GENOMIC DNA]</scope>
    <source>
        <strain evidence="1">ATCC 50818</strain>
    </source>
</reference>
<organism evidence="2">
    <name type="scientific">Salpingoeca rosetta (strain ATCC 50818 / BSB-021)</name>
    <dbReference type="NCBI Taxonomy" id="946362"/>
    <lineage>
        <taxon>Eukaryota</taxon>
        <taxon>Choanoflagellata</taxon>
        <taxon>Craspedida</taxon>
        <taxon>Salpingoecidae</taxon>
        <taxon>Salpingoeca</taxon>
    </lineage>
</organism>
<dbReference type="RefSeq" id="XP_004988324.1">
    <property type="nucleotide sequence ID" value="XM_004988267.1"/>
</dbReference>
<protein>
    <submittedName>
        <fullName evidence="1">Uncharacterized protein</fullName>
    </submittedName>
</protein>
<evidence type="ECO:0000313" key="1">
    <source>
        <dbReference type="EMBL" id="EGD80262.1"/>
    </source>
</evidence>